<dbReference type="PANTHER" id="PTHR30193:SF37">
    <property type="entry name" value="INNER MEMBRANE ABC TRANSPORTER PERMEASE PROTEIN YCJO"/>
    <property type="match status" value="1"/>
</dbReference>
<feature type="transmembrane region" description="Helical" evidence="7">
    <location>
        <begin position="270"/>
        <end position="289"/>
    </location>
</feature>
<dbReference type="SUPFAM" id="SSF161098">
    <property type="entry name" value="MetI-like"/>
    <property type="match status" value="1"/>
</dbReference>
<keyword evidence="4 7" id="KW-0812">Transmembrane</keyword>
<evidence type="ECO:0000313" key="9">
    <source>
        <dbReference type="EMBL" id="NVF11129.1"/>
    </source>
</evidence>
<name>A0ABX2N999_9FIRM</name>
<evidence type="ECO:0000256" key="3">
    <source>
        <dbReference type="ARBA" id="ARBA00022475"/>
    </source>
</evidence>
<feature type="transmembrane region" description="Helical" evidence="7">
    <location>
        <begin position="20"/>
        <end position="39"/>
    </location>
</feature>
<dbReference type="InterPro" id="IPR000515">
    <property type="entry name" value="MetI-like"/>
</dbReference>
<keyword evidence="5 7" id="KW-1133">Transmembrane helix</keyword>
<dbReference type="Gene3D" id="1.10.3720.10">
    <property type="entry name" value="MetI-like"/>
    <property type="match status" value="1"/>
</dbReference>
<protein>
    <submittedName>
        <fullName evidence="9">Sugar ABC transporter permease</fullName>
    </submittedName>
</protein>
<gene>
    <name evidence="9" type="ORF">HV819_03870</name>
</gene>
<feature type="transmembrane region" description="Helical" evidence="7">
    <location>
        <begin position="82"/>
        <end position="101"/>
    </location>
</feature>
<comment type="subcellular location">
    <subcellularLocation>
        <location evidence="1 7">Cell membrane</location>
        <topology evidence="1 7">Multi-pass membrane protein</topology>
    </subcellularLocation>
</comment>
<comment type="similarity">
    <text evidence="7">Belongs to the binding-protein-dependent transport system permease family.</text>
</comment>
<evidence type="ECO:0000256" key="5">
    <source>
        <dbReference type="ARBA" id="ARBA00022989"/>
    </source>
</evidence>
<comment type="caution">
    <text evidence="9">The sequence shown here is derived from an EMBL/GenBank/DDBJ whole genome shotgun (WGS) entry which is preliminary data.</text>
</comment>
<organism evidence="9 10">
    <name type="scientific">Anaerococcus faecalis</name>
    <dbReference type="NCBI Taxonomy" id="2742993"/>
    <lineage>
        <taxon>Bacteria</taxon>
        <taxon>Bacillati</taxon>
        <taxon>Bacillota</taxon>
        <taxon>Tissierellia</taxon>
        <taxon>Tissierellales</taxon>
        <taxon>Peptoniphilaceae</taxon>
        <taxon>Anaerococcus</taxon>
    </lineage>
</organism>
<dbReference type="InterPro" id="IPR035906">
    <property type="entry name" value="MetI-like_sf"/>
</dbReference>
<evidence type="ECO:0000256" key="4">
    <source>
        <dbReference type="ARBA" id="ARBA00022692"/>
    </source>
</evidence>
<feature type="domain" description="ABC transmembrane type-1" evidence="8">
    <location>
        <begin position="76"/>
        <end position="290"/>
    </location>
</feature>
<keyword evidence="2 7" id="KW-0813">Transport</keyword>
<evidence type="ECO:0000256" key="2">
    <source>
        <dbReference type="ARBA" id="ARBA00022448"/>
    </source>
</evidence>
<feature type="transmembrane region" description="Helical" evidence="7">
    <location>
        <begin position="113"/>
        <end position="133"/>
    </location>
</feature>
<dbReference type="EMBL" id="JABVBA010000003">
    <property type="protein sequence ID" value="NVF11129.1"/>
    <property type="molecule type" value="Genomic_DNA"/>
</dbReference>
<dbReference type="Pfam" id="PF00528">
    <property type="entry name" value="BPD_transp_1"/>
    <property type="match status" value="1"/>
</dbReference>
<dbReference type="CDD" id="cd06261">
    <property type="entry name" value="TM_PBP2"/>
    <property type="match status" value="1"/>
</dbReference>
<keyword evidence="3" id="KW-1003">Cell membrane</keyword>
<feature type="transmembrane region" description="Helical" evidence="7">
    <location>
        <begin position="161"/>
        <end position="184"/>
    </location>
</feature>
<keyword evidence="6 7" id="KW-0472">Membrane</keyword>
<evidence type="ECO:0000259" key="8">
    <source>
        <dbReference type="PROSITE" id="PS50928"/>
    </source>
</evidence>
<evidence type="ECO:0000256" key="7">
    <source>
        <dbReference type="RuleBase" id="RU363032"/>
    </source>
</evidence>
<dbReference type="PROSITE" id="PS50928">
    <property type="entry name" value="ABC_TM1"/>
    <property type="match status" value="1"/>
</dbReference>
<dbReference type="InterPro" id="IPR051393">
    <property type="entry name" value="ABC_transporter_permease"/>
</dbReference>
<dbReference type="RefSeq" id="WP_176269558.1">
    <property type="nucleotide sequence ID" value="NZ_JABVBA010000003.1"/>
</dbReference>
<feature type="transmembrane region" description="Helical" evidence="7">
    <location>
        <begin position="215"/>
        <end position="242"/>
    </location>
</feature>
<proteinExistence type="inferred from homology"/>
<reference evidence="9 10" key="1">
    <citation type="submission" date="2020-06" db="EMBL/GenBank/DDBJ databases">
        <title>Anaerococcus sp. nov., isolated form swine feces.</title>
        <authorList>
            <person name="Yu S."/>
        </authorList>
    </citation>
    <scope>NUCLEOTIDE SEQUENCE [LARGE SCALE GENOMIC DNA]</scope>
    <source>
        <strain evidence="9 10">AGMB00486</strain>
    </source>
</reference>
<keyword evidence="10" id="KW-1185">Reference proteome</keyword>
<evidence type="ECO:0000313" key="10">
    <source>
        <dbReference type="Proteomes" id="UP000540919"/>
    </source>
</evidence>
<accession>A0ABX2N999</accession>
<evidence type="ECO:0000256" key="6">
    <source>
        <dbReference type="ARBA" id="ARBA00023136"/>
    </source>
</evidence>
<evidence type="ECO:0000256" key="1">
    <source>
        <dbReference type="ARBA" id="ARBA00004651"/>
    </source>
</evidence>
<dbReference type="PANTHER" id="PTHR30193">
    <property type="entry name" value="ABC TRANSPORTER PERMEASE PROTEIN"/>
    <property type="match status" value="1"/>
</dbReference>
<sequence>MKIKKKKRKKYNLRLAMWGYLMILPVLLGLTIFFIIPFFQNIFYSFTDLNSFGVWNPVGFDNYKELFKDENFYLSLRNTLKYTIITVPISVLISMSIANLLNKNIKGVGIYRTLYFLPAVTMPAAVAMIWKWIYNGQYGLLNQFIMLFGGEPRAWIADNDTALLCIIVVGIWMSLGMNIVYFLAGMQSIPKQYYEAAKLDGASEIKQFFTITVPLVAPTLVFVLTTSMISSLQVFDIVFMMITKTSPALKSTQTIVYLFYQSAIDFGRKGYGAAIATILFIIIMILTFLQLKIQRKWVSGIEN</sequence>
<dbReference type="Proteomes" id="UP000540919">
    <property type="component" value="Unassembled WGS sequence"/>
</dbReference>